<dbReference type="Proteomes" id="UP001556367">
    <property type="component" value="Unassembled WGS sequence"/>
</dbReference>
<reference evidence="3" key="1">
    <citation type="submission" date="2024-06" db="EMBL/GenBank/DDBJ databases">
        <title>Multi-omics analyses provide insights into the biosynthesis of the anticancer antibiotic pleurotin in Hohenbuehelia grisea.</title>
        <authorList>
            <person name="Weaver J.A."/>
            <person name="Alberti F."/>
        </authorList>
    </citation>
    <scope>NUCLEOTIDE SEQUENCE [LARGE SCALE GENOMIC DNA]</scope>
    <source>
        <strain evidence="3">T-177</strain>
    </source>
</reference>
<dbReference type="EMBL" id="JASNQZ010000006">
    <property type="protein sequence ID" value="KAL0955602.1"/>
    <property type="molecule type" value="Genomic_DNA"/>
</dbReference>
<accession>A0ABR3JIT3</accession>
<sequence>MLIPSRTRSLCLVVAAALTLARAATNAVVVPATQLNKTGYWQTVYNKKCDIELWEAYGKDASVSYAFVGTGIVARLQRCPTCARVEIQIDNEEPEIVDLSADGRYECAQRVPTFVKTDLEHEKHVITITRLDENAPLEILQLEYLTYDQPAEDKHTEGADVGQCQTATDLAMDVMKHAARKIVYQGAEAAVGIVAMTAVRFLVGPVLEGLVRPTVLELAPNIPIADSISATVSSSSTSLGSGGGDDWLDDASTVYSSEGSW</sequence>
<evidence type="ECO:0000256" key="1">
    <source>
        <dbReference type="SAM" id="SignalP"/>
    </source>
</evidence>
<keyword evidence="1" id="KW-0732">Signal</keyword>
<comment type="caution">
    <text evidence="2">The sequence shown here is derived from an EMBL/GenBank/DDBJ whole genome shotgun (WGS) entry which is preliminary data.</text>
</comment>
<feature type="signal peptide" evidence="1">
    <location>
        <begin position="1"/>
        <end position="23"/>
    </location>
</feature>
<name>A0ABR3JIT3_9AGAR</name>
<evidence type="ECO:0000313" key="3">
    <source>
        <dbReference type="Proteomes" id="UP001556367"/>
    </source>
</evidence>
<evidence type="ECO:0000313" key="2">
    <source>
        <dbReference type="EMBL" id="KAL0955602.1"/>
    </source>
</evidence>
<keyword evidence="3" id="KW-1185">Reference proteome</keyword>
<proteinExistence type="predicted"/>
<dbReference type="Gene3D" id="2.60.120.260">
    <property type="entry name" value="Galactose-binding domain-like"/>
    <property type="match status" value="1"/>
</dbReference>
<protein>
    <submittedName>
        <fullName evidence="2">Uncharacterized protein</fullName>
    </submittedName>
</protein>
<feature type="chain" id="PRO_5045754299" evidence="1">
    <location>
        <begin position="24"/>
        <end position="261"/>
    </location>
</feature>
<organism evidence="2 3">
    <name type="scientific">Hohenbuehelia grisea</name>
    <dbReference type="NCBI Taxonomy" id="104357"/>
    <lineage>
        <taxon>Eukaryota</taxon>
        <taxon>Fungi</taxon>
        <taxon>Dikarya</taxon>
        <taxon>Basidiomycota</taxon>
        <taxon>Agaricomycotina</taxon>
        <taxon>Agaricomycetes</taxon>
        <taxon>Agaricomycetidae</taxon>
        <taxon>Agaricales</taxon>
        <taxon>Pleurotineae</taxon>
        <taxon>Pleurotaceae</taxon>
        <taxon>Hohenbuehelia</taxon>
    </lineage>
</organism>
<gene>
    <name evidence="2" type="ORF">HGRIS_001836</name>
</gene>